<dbReference type="PANTHER" id="PTHR48011:SF4">
    <property type="entry name" value="MITOGEN-ACTIVATED PROTEIN KINASE KINASE KINASE 19"/>
    <property type="match status" value="1"/>
</dbReference>
<dbReference type="Pfam" id="PF00069">
    <property type="entry name" value="Pkinase"/>
    <property type="match status" value="1"/>
</dbReference>
<dbReference type="SUPFAM" id="SSF56112">
    <property type="entry name" value="Protein kinase-like (PK-like)"/>
    <property type="match status" value="1"/>
</dbReference>
<protein>
    <recommendedName>
        <fullName evidence="2">Protein kinase domain-containing protein</fullName>
    </recommendedName>
</protein>
<keyword evidence="1" id="KW-0812">Transmembrane</keyword>
<evidence type="ECO:0000313" key="3">
    <source>
        <dbReference type="EMBL" id="OCL08647.1"/>
    </source>
</evidence>
<dbReference type="PANTHER" id="PTHR48011">
    <property type="entry name" value="CCR4-NOT TRANSCRIPTIONAL COMPLEX SUBUNIT CAF120-RELATED"/>
    <property type="match status" value="1"/>
</dbReference>
<sequence length="123" mass="14037">MDYIHEMRVKHKDIKPSNPLVDGDKTYITDFDISKDMVNAGTTAYYASEAVNCAERRGRSADIFSLGCVILELATVLVATAASLQRFKEYHEDPISGSTDYSNCAPKILQWIWYLWGHWSERQ</sequence>
<evidence type="ECO:0000313" key="4">
    <source>
        <dbReference type="Proteomes" id="UP000250140"/>
    </source>
</evidence>
<dbReference type="Proteomes" id="UP000250140">
    <property type="component" value="Unassembled WGS sequence"/>
</dbReference>
<dbReference type="EMBL" id="KV749625">
    <property type="protein sequence ID" value="OCL08647.1"/>
    <property type="molecule type" value="Genomic_DNA"/>
</dbReference>
<proteinExistence type="predicted"/>
<accession>A0A8E2F140</accession>
<gene>
    <name evidence="3" type="ORF">AOQ84DRAFT_363927</name>
</gene>
<dbReference type="InterPro" id="IPR000719">
    <property type="entry name" value="Prot_kinase_dom"/>
</dbReference>
<dbReference type="InterPro" id="IPR052751">
    <property type="entry name" value="Plant_MAPKKK"/>
</dbReference>
<keyword evidence="1" id="KW-1133">Transmembrane helix</keyword>
<dbReference type="GO" id="GO:0004672">
    <property type="term" value="F:protein kinase activity"/>
    <property type="evidence" value="ECO:0007669"/>
    <property type="project" value="InterPro"/>
</dbReference>
<name>A0A8E2F140_9PEZI</name>
<dbReference type="Gene3D" id="1.10.510.10">
    <property type="entry name" value="Transferase(Phosphotransferase) domain 1"/>
    <property type="match status" value="1"/>
</dbReference>
<dbReference type="InterPro" id="IPR011009">
    <property type="entry name" value="Kinase-like_dom_sf"/>
</dbReference>
<keyword evidence="1" id="KW-0472">Membrane</keyword>
<dbReference type="GO" id="GO:0007165">
    <property type="term" value="P:signal transduction"/>
    <property type="evidence" value="ECO:0007669"/>
    <property type="project" value="TreeGrafter"/>
</dbReference>
<keyword evidence="4" id="KW-1185">Reference proteome</keyword>
<evidence type="ECO:0000256" key="1">
    <source>
        <dbReference type="SAM" id="Phobius"/>
    </source>
</evidence>
<dbReference type="AlphaFoldDB" id="A0A8E2F140"/>
<evidence type="ECO:0000259" key="2">
    <source>
        <dbReference type="PROSITE" id="PS50011"/>
    </source>
</evidence>
<dbReference type="OrthoDB" id="4062651at2759"/>
<dbReference type="GO" id="GO:0005524">
    <property type="term" value="F:ATP binding"/>
    <property type="evidence" value="ECO:0007669"/>
    <property type="project" value="InterPro"/>
</dbReference>
<feature type="transmembrane region" description="Helical" evidence="1">
    <location>
        <begin position="63"/>
        <end position="84"/>
    </location>
</feature>
<dbReference type="PROSITE" id="PS50011">
    <property type="entry name" value="PROTEIN_KINASE_DOM"/>
    <property type="match status" value="1"/>
</dbReference>
<organism evidence="3 4">
    <name type="scientific">Glonium stellatum</name>
    <dbReference type="NCBI Taxonomy" id="574774"/>
    <lineage>
        <taxon>Eukaryota</taxon>
        <taxon>Fungi</taxon>
        <taxon>Dikarya</taxon>
        <taxon>Ascomycota</taxon>
        <taxon>Pezizomycotina</taxon>
        <taxon>Dothideomycetes</taxon>
        <taxon>Pleosporomycetidae</taxon>
        <taxon>Gloniales</taxon>
        <taxon>Gloniaceae</taxon>
        <taxon>Glonium</taxon>
    </lineage>
</organism>
<feature type="domain" description="Protein kinase" evidence="2">
    <location>
        <begin position="1"/>
        <end position="123"/>
    </location>
</feature>
<reference evidence="3 4" key="1">
    <citation type="journal article" date="2016" name="Nat. Commun.">
        <title>Ectomycorrhizal ecology is imprinted in the genome of the dominant symbiotic fungus Cenococcum geophilum.</title>
        <authorList>
            <consortium name="DOE Joint Genome Institute"/>
            <person name="Peter M."/>
            <person name="Kohler A."/>
            <person name="Ohm R.A."/>
            <person name="Kuo A."/>
            <person name="Krutzmann J."/>
            <person name="Morin E."/>
            <person name="Arend M."/>
            <person name="Barry K.W."/>
            <person name="Binder M."/>
            <person name="Choi C."/>
            <person name="Clum A."/>
            <person name="Copeland A."/>
            <person name="Grisel N."/>
            <person name="Haridas S."/>
            <person name="Kipfer T."/>
            <person name="LaButti K."/>
            <person name="Lindquist E."/>
            <person name="Lipzen A."/>
            <person name="Maire R."/>
            <person name="Meier B."/>
            <person name="Mihaltcheva S."/>
            <person name="Molinier V."/>
            <person name="Murat C."/>
            <person name="Poggeler S."/>
            <person name="Quandt C.A."/>
            <person name="Sperisen C."/>
            <person name="Tritt A."/>
            <person name="Tisserant E."/>
            <person name="Crous P.W."/>
            <person name="Henrissat B."/>
            <person name="Nehls U."/>
            <person name="Egli S."/>
            <person name="Spatafora J.W."/>
            <person name="Grigoriev I.V."/>
            <person name="Martin F.M."/>
        </authorList>
    </citation>
    <scope>NUCLEOTIDE SEQUENCE [LARGE SCALE GENOMIC DNA]</scope>
    <source>
        <strain evidence="3 4">CBS 207.34</strain>
    </source>
</reference>